<evidence type="ECO:0000256" key="1">
    <source>
        <dbReference type="ARBA" id="ARBA00023172"/>
    </source>
</evidence>
<dbReference type="Proteomes" id="UP000077384">
    <property type="component" value="Unassembled WGS sequence"/>
</dbReference>
<dbReference type="InterPro" id="IPR013762">
    <property type="entry name" value="Integrase-like_cat_sf"/>
</dbReference>
<evidence type="ECO:0000313" key="3">
    <source>
        <dbReference type="EMBL" id="OBR93971.1"/>
    </source>
</evidence>
<reference evidence="3 5" key="2">
    <citation type="journal article" date="2016" name="Front. Microbiol.">
        <title>Industrial Acetogenic Biocatalysts: A Comparative Metabolic and Genomic Analysis.</title>
        <authorList>
            <person name="Bengelsdorf F."/>
            <person name="Poehlein A."/>
            <person name="Sonja S."/>
            <person name="Erz C."/>
            <person name="Hummel T."/>
            <person name="Hoffmeister S."/>
            <person name="Daniel R."/>
            <person name="Durre P."/>
        </authorList>
    </citation>
    <scope>NUCLEOTIDE SEQUENCE [LARGE SCALE GENOMIC DNA]</scope>
    <source>
        <strain evidence="3 5">PTA-10522</strain>
    </source>
</reference>
<sequence length="306" mass="35893">MASLKFQILKRIDSLKCFGQSRHKAKRKQKEADLFLGVKQNSIRAPGIYSKSTCDNYKKHALNFATWEREKHPEKEYKILDNIPRDHVGEWLKESIDKGESGYTTRLKAASLAKIFGCHTYSFEIKLPSKRGDRLRIKRSRHDVEYDKHFSEKNNKEVKEFCKATGLRRSEVAKIKPEQIIKDEEENVILDFKSKKEYRVMTKNGRGRFIHPLRGTYNIILKAKEKAEKLGQATVFEKIHHAMDVHSCRRYFAQHKYMEVLQGLKEKKLDYICRDGSGRRYNKKALRSTSENLGHSRLDVVVKNYL</sequence>
<proteinExistence type="predicted"/>
<evidence type="ECO:0000313" key="4">
    <source>
        <dbReference type="Proteomes" id="UP000077384"/>
    </source>
</evidence>
<dbReference type="AlphaFoldDB" id="A0A162NBC2"/>
<dbReference type="GO" id="GO:0006310">
    <property type="term" value="P:DNA recombination"/>
    <property type="evidence" value="ECO:0007669"/>
    <property type="project" value="UniProtKB-KW"/>
</dbReference>
<evidence type="ECO:0000313" key="2">
    <source>
        <dbReference type="EMBL" id="OAA91339.1"/>
    </source>
</evidence>
<dbReference type="EMBL" id="LROR01000049">
    <property type="protein sequence ID" value="OBR93971.1"/>
    <property type="molecule type" value="Genomic_DNA"/>
</dbReference>
<keyword evidence="5" id="KW-1185">Reference proteome</keyword>
<dbReference type="InterPro" id="IPR011010">
    <property type="entry name" value="DNA_brk_join_enz"/>
</dbReference>
<reference evidence="2 4" key="1">
    <citation type="journal article" date="2015" name="Biotechnol. Bioeng.">
        <title>Genome sequence and phenotypic characterization of Caulobacter segnis.</title>
        <authorList>
            <person name="Patel S."/>
            <person name="Fletcher B."/>
            <person name="Scott D.C."/>
            <person name="Ely B."/>
        </authorList>
    </citation>
    <scope>NUCLEOTIDE SEQUENCE [LARGE SCALE GENOMIC DNA]</scope>
    <source>
        <strain evidence="2 4">PS02</strain>
    </source>
</reference>
<dbReference type="PATRIC" id="fig|1705578.3.peg.2001"/>
<dbReference type="GO" id="GO:0003677">
    <property type="term" value="F:DNA binding"/>
    <property type="evidence" value="ECO:0007669"/>
    <property type="project" value="InterPro"/>
</dbReference>
<dbReference type="SUPFAM" id="SSF56349">
    <property type="entry name" value="DNA breaking-rejoining enzymes"/>
    <property type="match status" value="1"/>
</dbReference>
<dbReference type="Proteomes" id="UP000093694">
    <property type="component" value="Unassembled WGS sequence"/>
</dbReference>
<gene>
    <name evidence="3" type="ORF">CLCOS_21070</name>
    <name evidence="2" type="ORF">WX73_01749</name>
</gene>
<organism evidence="2 4">
    <name type="scientific">Clostridium coskatii</name>
    <dbReference type="NCBI Taxonomy" id="1705578"/>
    <lineage>
        <taxon>Bacteria</taxon>
        <taxon>Bacillati</taxon>
        <taxon>Bacillota</taxon>
        <taxon>Clostridia</taxon>
        <taxon>Eubacteriales</taxon>
        <taxon>Clostridiaceae</taxon>
        <taxon>Clostridium</taxon>
    </lineage>
</organism>
<evidence type="ECO:0000313" key="5">
    <source>
        <dbReference type="Proteomes" id="UP000093694"/>
    </source>
</evidence>
<dbReference type="RefSeq" id="WP_063601824.1">
    <property type="nucleotide sequence ID" value="NZ_LITQ01000026.1"/>
</dbReference>
<dbReference type="GO" id="GO:0015074">
    <property type="term" value="P:DNA integration"/>
    <property type="evidence" value="ECO:0007669"/>
    <property type="project" value="InterPro"/>
</dbReference>
<protein>
    <submittedName>
        <fullName evidence="2">Uncharacterized protein</fullName>
    </submittedName>
</protein>
<name>A0A162NBC2_9CLOT</name>
<comment type="caution">
    <text evidence="2">The sequence shown here is derived from an EMBL/GenBank/DDBJ whole genome shotgun (WGS) entry which is preliminary data.</text>
</comment>
<keyword evidence="1" id="KW-0233">DNA recombination</keyword>
<dbReference type="Gene3D" id="1.10.443.10">
    <property type="entry name" value="Intergrase catalytic core"/>
    <property type="match status" value="1"/>
</dbReference>
<accession>A0A162NBC2</accession>
<dbReference type="EMBL" id="LITQ01000026">
    <property type="protein sequence ID" value="OAA91339.1"/>
    <property type="molecule type" value="Genomic_DNA"/>
</dbReference>